<dbReference type="CDD" id="cd05233">
    <property type="entry name" value="SDR_c"/>
    <property type="match status" value="1"/>
</dbReference>
<dbReference type="GO" id="GO:0032787">
    <property type="term" value="P:monocarboxylic acid metabolic process"/>
    <property type="evidence" value="ECO:0007669"/>
    <property type="project" value="UniProtKB-ARBA"/>
</dbReference>
<dbReference type="InterPro" id="IPR036291">
    <property type="entry name" value="NAD(P)-bd_dom_sf"/>
</dbReference>
<evidence type="ECO:0000256" key="4">
    <source>
        <dbReference type="SAM" id="MobiDB-lite"/>
    </source>
</evidence>
<dbReference type="FunFam" id="3.40.50.720:FF:000084">
    <property type="entry name" value="Short-chain dehydrogenase reductase"/>
    <property type="match status" value="1"/>
</dbReference>
<dbReference type="RefSeq" id="WP_145933451.1">
    <property type="nucleotide sequence ID" value="NZ_BNAV01000001.1"/>
</dbReference>
<dbReference type="PANTHER" id="PTHR42879:SF2">
    <property type="entry name" value="3-OXOACYL-[ACYL-CARRIER-PROTEIN] REDUCTASE FABG"/>
    <property type="match status" value="1"/>
</dbReference>
<dbReference type="Proteomes" id="UP000658656">
    <property type="component" value="Unassembled WGS sequence"/>
</dbReference>
<evidence type="ECO:0000313" key="6">
    <source>
        <dbReference type="Proteomes" id="UP000658656"/>
    </source>
</evidence>
<dbReference type="InterPro" id="IPR002347">
    <property type="entry name" value="SDR_fam"/>
</dbReference>
<dbReference type="InterPro" id="IPR050259">
    <property type="entry name" value="SDR"/>
</dbReference>
<keyword evidence="6" id="KW-1185">Reference proteome</keyword>
<dbReference type="PRINTS" id="PR00080">
    <property type="entry name" value="SDRFAMILY"/>
</dbReference>
<evidence type="ECO:0000313" key="5">
    <source>
        <dbReference type="EMBL" id="GHF35558.1"/>
    </source>
</evidence>
<gene>
    <name evidence="5" type="ORF">GCM10017566_05520</name>
</gene>
<reference evidence="5" key="1">
    <citation type="journal article" date="2014" name="Int. J. Syst. Evol. Microbiol.">
        <title>Complete genome sequence of Corynebacterium casei LMG S-19264T (=DSM 44701T), isolated from a smear-ripened cheese.</title>
        <authorList>
            <consortium name="US DOE Joint Genome Institute (JGI-PGF)"/>
            <person name="Walter F."/>
            <person name="Albersmeier A."/>
            <person name="Kalinowski J."/>
            <person name="Ruckert C."/>
        </authorList>
    </citation>
    <scope>NUCLEOTIDE SEQUENCE</scope>
    <source>
        <strain evidence="5">CGMCC 4.7679</strain>
    </source>
</reference>
<proteinExistence type="inferred from homology"/>
<dbReference type="OrthoDB" id="286404at2"/>
<dbReference type="EMBL" id="BNAV01000001">
    <property type="protein sequence ID" value="GHF35558.1"/>
    <property type="molecule type" value="Genomic_DNA"/>
</dbReference>
<evidence type="ECO:0000256" key="3">
    <source>
        <dbReference type="RuleBase" id="RU000363"/>
    </source>
</evidence>
<dbReference type="PROSITE" id="PS00061">
    <property type="entry name" value="ADH_SHORT"/>
    <property type="match status" value="1"/>
</dbReference>
<organism evidence="5 6">
    <name type="scientific">Amycolatopsis bartoniae</name>
    <dbReference type="NCBI Taxonomy" id="941986"/>
    <lineage>
        <taxon>Bacteria</taxon>
        <taxon>Bacillati</taxon>
        <taxon>Actinomycetota</taxon>
        <taxon>Actinomycetes</taxon>
        <taxon>Pseudonocardiales</taxon>
        <taxon>Pseudonocardiaceae</taxon>
        <taxon>Amycolatopsis</taxon>
    </lineage>
</organism>
<feature type="region of interest" description="Disordered" evidence="4">
    <location>
        <begin position="203"/>
        <end position="235"/>
    </location>
</feature>
<comment type="caution">
    <text evidence="5">The sequence shown here is derived from an EMBL/GenBank/DDBJ whole genome shotgun (WGS) entry which is preliminary data.</text>
</comment>
<evidence type="ECO:0000256" key="2">
    <source>
        <dbReference type="ARBA" id="ARBA00023002"/>
    </source>
</evidence>
<dbReference type="AlphaFoldDB" id="A0A8H9IMX4"/>
<name>A0A8H9IMX4_9PSEU</name>
<keyword evidence="2" id="KW-0560">Oxidoreductase</keyword>
<dbReference type="Gene3D" id="3.40.50.720">
    <property type="entry name" value="NAD(P)-binding Rossmann-like Domain"/>
    <property type="match status" value="1"/>
</dbReference>
<dbReference type="PANTHER" id="PTHR42879">
    <property type="entry name" value="3-OXOACYL-(ACYL-CARRIER-PROTEIN) REDUCTASE"/>
    <property type="match status" value="1"/>
</dbReference>
<sequence>MVQVSGGPATVPGLADRTVLVTGAGGLPYWGAGRALARAFGGAGARVVAVDVAADTLHETVDLITKDGGTATAVVADLSTPDGVEQAVAGAEAAYGPVQVLINHAGIGSFTSVTESSVDEWNRVLAVNLSAPFLLSKRVLPSMVEAGRGVIVNTVSIAGFQGARGGVAYTCTKHAMVGLTKHIAVAYRDSGIRCVGVAPGSIRSADPDAPQPPGPPAGGWLAGWGPSIQATNTHKGTPDEVARVHLFLASDAASFVNGSVVTVDGGWTAA</sequence>
<reference evidence="5" key="2">
    <citation type="submission" date="2020-09" db="EMBL/GenBank/DDBJ databases">
        <authorList>
            <person name="Sun Q."/>
            <person name="Zhou Y."/>
        </authorList>
    </citation>
    <scope>NUCLEOTIDE SEQUENCE</scope>
    <source>
        <strain evidence="5">CGMCC 4.7679</strain>
    </source>
</reference>
<dbReference type="PRINTS" id="PR00081">
    <property type="entry name" value="GDHRDH"/>
</dbReference>
<protein>
    <submittedName>
        <fullName evidence="5">3-ketoacyl-ACP reductase</fullName>
    </submittedName>
</protein>
<dbReference type="SUPFAM" id="SSF51735">
    <property type="entry name" value="NAD(P)-binding Rossmann-fold domains"/>
    <property type="match status" value="1"/>
</dbReference>
<dbReference type="Pfam" id="PF00106">
    <property type="entry name" value="adh_short"/>
    <property type="match status" value="1"/>
</dbReference>
<comment type="similarity">
    <text evidence="1 3">Belongs to the short-chain dehydrogenases/reductases (SDR) family.</text>
</comment>
<accession>A0A8H9IMX4</accession>
<evidence type="ECO:0000256" key="1">
    <source>
        <dbReference type="ARBA" id="ARBA00006484"/>
    </source>
</evidence>
<dbReference type="GO" id="GO:0016491">
    <property type="term" value="F:oxidoreductase activity"/>
    <property type="evidence" value="ECO:0007669"/>
    <property type="project" value="UniProtKB-KW"/>
</dbReference>
<dbReference type="InterPro" id="IPR020904">
    <property type="entry name" value="Sc_DH/Rdtase_CS"/>
</dbReference>